<dbReference type="OrthoDB" id="9805475at2"/>
<evidence type="ECO:0000256" key="7">
    <source>
        <dbReference type="HAMAP-Rule" id="MF_00038"/>
    </source>
</evidence>
<keyword evidence="6 7" id="KW-0472">Membrane</keyword>
<sequence>MLAILLGGGIALLVSLLGTRVAIRLFTKWGYGQEIRDDGPTSHHTKRGTPTMGGVVIIASVVLGYGMAKLITADAPSASALLLLFLFVGMGMVGFLDDFIKIYKQRSLGLRSKAKMVGQTVVALVFGVLALAPWLEDENNRAPASEKISFLREIDWLALPMVLALLLVWLLVTGFSNAVNLADGLDGLAAGASVMVFGAYTLVNIWQNNQFCQDEPSASCYNVRDPLDLAIIAAAITGACFGFLWWNASPAKIFMGDTGSLALGGALAGLAILTRTELLLIVLGGLFVLETASVMLQVSWFKATKKLTGVGRRVFRIAPIHHHFEMLGWEQVTVVIRFWIITGLCVATGLGLFYAEWVARL</sequence>
<dbReference type="PROSITE" id="PS01348">
    <property type="entry name" value="MRAY_2"/>
    <property type="match status" value="1"/>
</dbReference>
<evidence type="ECO:0000256" key="6">
    <source>
        <dbReference type="ARBA" id="ARBA00023136"/>
    </source>
</evidence>
<feature type="transmembrane region" description="Helical" evidence="7">
    <location>
        <begin position="227"/>
        <end position="247"/>
    </location>
</feature>
<dbReference type="InterPro" id="IPR003524">
    <property type="entry name" value="PNAcMuramoyl-5peptid_Trfase"/>
</dbReference>
<dbReference type="Pfam" id="PF00953">
    <property type="entry name" value="Glycos_transf_4"/>
    <property type="match status" value="1"/>
</dbReference>
<keyword evidence="7" id="KW-0132">Cell division</keyword>
<dbReference type="GO" id="GO:0009252">
    <property type="term" value="P:peptidoglycan biosynthetic process"/>
    <property type="evidence" value="ECO:0007669"/>
    <property type="project" value="UniProtKB-UniRule"/>
</dbReference>
<organism evidence="10 11">
    <name type="scientific">Nocardioides silvaticus</name>
    <dbReference type="NCBI Taxonomy" id="2201891"/>
    <lineage>
        <taxon>Bacteria</taxon>
        <taxon>Bacillati</taxon>
        <taxon>Actinomycetota</taxon>
        <taxon>Actinomycetes</taxon>
        <taxon>Propionibacteriales</taxon>
        <taxon>Nocardioidaceae</taxon>
        <taxon>Nocardioides</taxon>
    </lineage>
</organism>
<dbReference type="UniPathway" id="UPA00219"/>
<feature type="binding site" evidence="9">
    <location>
        <position position="257"/>
    </location>
    <ligand>
        <name>Mg(2+)</name>
        <dbReference type="ChEBI" id="CHEBI:18420"/>
    </ligand>
</feature>
<keyword evidence="4 7" id="KW-0812">Transmembrane</keyword>
<feature type="transmembrane region" description="Helical" evidence="7">
    <location>
        <begin position="116"/>
        <end position="135"/>
    </location>
</feature>
<evidence type="ECO:0000256" key="9">
    <source>
        <dbReference type="PIRSR" id="PIRSR600715-1"/>
    </source>
</evidence>
<dbReference type="InterPro" id="IPR018480">
    <property type="entry name" value="PNAcMuramoyl-5peptid_Trfase_CS"/>
</dbReference>
<dbReference type="GO" id="GO:0071555">
    <property type="term" value="P:cell wall organization"/>
    <property type="evidence" value="ECO:0007669"/>
    <property type="project" value="UniProtKB-KW"/>
</dbReference>
<dbReference type="CDD" id="cd06852">
    <property type="entry name" value="GT_MraY"/>
    <property type="match status" value="1"/>
</dbReference>
<keyword evidence="7 9" id="KW-0479">Metal-binding</keyword>
<dbReference type="PANTHER" id="PTHR22926">
    <property type="entry name" value="PHOSPHO-N-ACETYLMURAMOYL-PENTAPEPTIDE-TRANSFERASE"/>
    <property type="match status" value="1"/>
</dbReference>
<feature type="binding site" evidence="9">
    <location>
        <position position="180"/>
    </location>
    <ligand>
        <name>Mg(2+)</name>
        <dbReference type="ChEBI" id="CHEBI:18420"/>
    </ligand>
</feature>
<dbReference type="GO" id="GO:0046872">
    <property type="term" value="F:metal ion binding"/>
    <property type="evidence" value="ECO:0007669"/>
    <property type="project" value="UniProtKB-KW"/>
</dbReference>
<comment type="catalytic activity">
    <reaction evidence="7">
        <text>UDP-N-acetyl-alpha-D-muramoyl-L-alanyl-gamma-D-glutamyl-meso-2,6-diaminopimeloyl-D-alanyl-D-alanine + di-trans,octa-cis-undecaprenyl phosphate = di-trans,octa-cis-undecaprenyl diphospho-N-acetyl-alpha-D-muramoyl-L-alanyl-D-glutamyl-meso-2,6-diaminopimeloyl-D-alanyl-D-alanine + UMP</text>
        <dbReference type="Rhea" id="RHEA:28386"/>
        <dbReference type="ChEBI" id="CHEBI:57865"/>
        <dbReference type="ChEBI" id="CHEBI:60392"/>
        <dbReference type="ChEBI" id="CHEBI:61386"/>
        <dbReference type="ChEBI" id="CHEBI:61387"/>
        <dbReference type="EC" id="2.7.8.13"/>
    </reaction>
</comment>
<feature type="transmembrane region" description="Helical" evidence="7">
    <location>
        <begin position="48"/>
        <end position="66"/>
    </location>
</feature>
<dbReference type="AlphaFoldDB" id="A0A316TIF6"/>
<evidence type="ECO:0000256" key="8">
    <source>
        <dbReference type="NCBIfam" id="TIGR00445"/>
    </source>
</evidence>
<feature type="transmembrane region" description="Helical" evidence="7">
    <location>
        <begin position="156"/>
        <end position="175"/>
    </location>
</feature>
<comment type="pathway">
    <text evidence="7">Cell wall biogenesis; peptidoglycan biosynthesis.</text>
</comment>
<protein>
    <recommendedName>
        <fullName evidence="7 8">Phospho-N-acetylmuramoyl-pentapeptide-transferase</fullName>
        <ecNumber evidence="7 8">2.7.8.13</ecNumber>
    </recommendedName>
    <alternativeName>
        <fullName evidence="7">UDP-MurNAc-pentapeptide phosphotransferase</fullName>
    </alternativeName>
</protein>
<comment type="subcellular location">
    <subcellularLocation>
        <location evidence="7">Cell membrane</location>
        <topology evidence="7">Multi-pass membrane protein</topology>
    </subcellularLocation>
    <subcellularLocation>
        <location evidence="1">Membrane</location>
        <topology evidence="1">Multi-pass membrane protein</topology>
    </subcellularLocation>
</comment>
<evidence type="ECO:0000313" key="10">
    <source>
        <dbReference type="EMBL" id="PWN03578.1"/>
    </source>
</evidence>
<dbReference type="NCBIfam" id="TIGR00445">
    <property type="entry name" value="mraY"/>
    <property type="match status" value="1"/>
</dbReference>
<dbReference type="GO" id="GO:0051992">
    <property type="term" value="F:UDP-N-acetylmuramoyl-L-alanyl-D-glutamyl-meso-2,6-diaminopimelyl-D-alanyl-D-alanine:undecaprenyl-phosphate transferase activity"/>
    <property type="evidence" value="ECO:0007669"/>
    <property type="project" value="RHEA"/>
</dbReference>
<keyword evidence="5 7" id="KW-1133">Transmembrane helix</keyword>
<keyword evidence="7" id="KW-1003">Cell membrane</keyword>
<feature type="transmembrane region" description="Helical" evidence="7">
    <location>
        <begin position="334"/>
        <end position="355"/>
    </location>
</feature>
<dbReference type="InterPro" id="IPR000715">
    <property type="entry name" value="Glycosyl_transferase_4"/>
</dbReference>
<gene>
    <name evidence="7" type="primary">mraY</name>
    <name evidence="10" type="ORF">DJ010_05595</name>
</gene>
<dbReference type="PANTHER" id="PTHR22926:SF5">
    <property type="entry name" value="PHOSPHO-N-ACETYLMURAMOYL-PENTAPEPTIDE-TRANSFERASE HOMOLOG"/>
    <property type="match status" value="1"/>
</dbReference>
<evidence type="ECO:0000256" key="2">
    <source>
        <dbReference type="ARBA" id="ARBA00005583"/>
    </source>
</evidence>
<keyword evidence="3 7" id="KW-0808">Transferase</keyword>
<comment type="caution">
    <text evidence="10">The sequence shown here is derived from an EMBL/GenBank/DDBJ whole genome shotgun (WGS) entry which is preliminary data.</text>
</comment>
<dbReference type="PROSITE" id="PS01347">
    <property type="entry name" value="MRAY_1"/>
    <property type="match status" value="1"/>
</dbReference>
<accession>A0A316TIF6</accession>
<dbReference type="GO" id="GO:0051301">
    <property type="term" value="P:cell division"/>
    <property type="evidence" value="ECO:0007669"/>
    <property type="project" value="UniProtKB-KW"/>
</dbReference>
<keyword evidence="7" id="KW-0573">Peptidoglycan synthesis</keyword>
<dbReference type="GO" id="GO:0008963">
    <property type="term" value="F:phospho-N-acetylmuramoyl-pentapeptide-transferase activity"/>
    <property type="evidence" value="ECO:0007669"/>
    <property type="project" value="UniProtKB-UniRule"/>
</dbReference>
<dbReference type="GO" id="GO:0005886">
    <property type="term" value="C:plasma membrane"/>
    <property type="evidence" value="ECO:0007669"/>
    <property type="project" value="UniProtKB-SubCell"/>
</dbReference>
<dbReference type="Proteomes" id="UP000245507">
    <property type="component" value="Unassembled WGS sequence"/>
</dbReference>
<comment type="similarity">
    <text evidence="2 7">Belongs to the glycosyltransferase 4 family. MraY subfamily.</text>
</comment>
<dbReference type="RefSeq" id="WP_109692666.1">
    <property type="nucleotide sequence ID" value="NZ_QGDD01000002.1"/>
</dbReference>
<keyword evidence="7" id="KW-0131">Cell cycle</keyword>
<keyword evidence="11" id="KW-1185">Reference proteome</keyword>
<keyword evidence="7" id="KW-0961">Cell wall biogenesis/degradation</keyword>
<keyword evidence="7 9" id="KW-0460">Magnesium</keyword>
<feature type="transmembrane region" description="Helical" evidence="7">
    <location>
        <begin position="78"/>
        <end position="96"/>
    </location>
</feature>
<proteinExistence type="inferred from homology"/>
<feature type="transmembrane region" description="Helical" evidence="7">
    <location>
        <begin position="253"/>
        <end position="273"/>
    </location>
</feature>
<name>A0A316TIF6_9ACTN</name>
<evidence type="ECO:0000256" key="5">
    <source>
        <dbReference type="ARBA" id="ARBA00022989"/>
    </source>
</evidence>
<evidence type="ECO:0000256" key="4">
    <source>
        <dbReference type="ARBA" id="ARBA00022692"/>
    </source>
</evidence>
<feature type="transmembrane region" description="Helical" evidence="7">
    <location>
        <begin position="187"/>
        <end position="206"/>
    </location>
</feature>
<dbReference type="EC" id="2.7.8.13" evidence="7 8"/>
<dbReference type="GO" id="GO:0008360">
    <property type="term" value="P:regulation of cell shape"/>
    <property type="evidence" value="ECO:0007669"/>
    <property type="project" value="UniProtKB-KW"/>
</dbReference>
<reference evidence="10 11" key="1">
    <citation type="submission" date="2018-05" db="EMBL/GenBank/DDBJ databases">
        <title>Nocardioides silvaticus genome.</title>
        <authorList>
            <person name="Li C."/>
            <person name="Wang G."/>
        </authorList>
    </citation>
    <scope>NUCLEOTIDE SEQUENCE [LARGE SCALE GENOMIC DNA]</scope>
    <source>
        <strain evidence="10 11">CCTCC AB 2018079</strain>
    </source>
</reference>
<dbReference type="Pfam" id="PF10555">
    <property type="entry name" value="MraY_sig1"/>
    <property type="match status" value="1"/>
</dbReference>
<dbReference type="HAMAP" id="MF_00038">
    <property type="entry name" value="MraY"/>
    <property type="match status" value="1"/>
</dbReference>
<comment type="cofactor">
    <cofactor evidence="7 9">
        <name>Mg(2+)</name>
        <dbReference type="ChEBI" id="CHEBI:18420"/>
    </cofactor>
</comment>
<dbReference type="EMBL" id="QGDD01000002">
    <property type="protein sequence ID" value="PWN03578.1"/>
    <property type="molecule type" value="Genomic_DNA"/>
</dbReference>
<evidence type="ECO:0000256" key="3">
    <source>
        <dbReference type="ARBA" id="ARBA00022679"/>
    </source>
</evidence>
<comment type="function">
    <text evidence="7">Catalyzes the initial step of the lipid cycle reactions in the biosynthesis of the cell wall peptidoglycan: transfers peptidoglycan precursor phospho-MurNAc-pentapeptide from UDP-MurNAc-pentapeptide onto the lipid carrier undecaprenyl phosphate, yielding undecaprenyl-pyrophosphoryl-MurNAc-pentapeptide, known as lipid I.</text>
</comment>
<feature type="transmembrane region" description="Helical" evidence="7">
    <location>
        <begin position="278"/>
        <end position="300"/>
    </location>
</feature>
<evidence type="ECO:0000256" key="1">
    <source>
        <dbReference type="ARBA" id="ARBA00004141"/>
    </source>
</evidence>
<keyword evidence="7" id="KW-0133">Cell shape</keyword>
<evidence type="ECO:0000313" key="11">
    <source>
        <dbReference type="Proteomes" id="UP000245507"/>
    </source>
</evidence>